<evidence type="ECO:0008006" key="15">
    <source>
        <dbReference type="Google" id="ProtNLM"/>
    </source>
</evidence>
<keyword evidence="5" id="KW-0349">Heme</keyword>
<evidence type="ECO:0000313" key="13">
    <source>
        <dbReference type="EMBL" id="KAK7685274.1"/>
    </source>
</evidence>
<dbReference type="Proteomes" id="UP001385951">
    <property type="component" value="Unassembled WGS sequence"/>
</dbReference>
<dbReference type="Gene3D" id="1.10.630.10">
    <property type="entry name" value="Cytochrome P450"/>
    <property type="match status" value="1"/>
</dbReference>
<dbReference type="InterPro" id="IPR001128">
    <property type="entry name" value="Cyt_P450"/>
</dbReference>
<comment type="similarity">
    <text evidence="4">Belongs to the cytochrome P450 family.</text>
</comment>
<comment type="subcellular location">
    <subcellularLocation>
        <location evidence="2">Membrane</location>
        <topology evidence="2">Single-pass membrane protein</topology>
    </subcellularLocation>
</comment>
<dbReference type="GO" id="GO:0004497">
    <property type="term" value="F:monooxygenase activity"/>
    <property type="evidence" value="ECO:0007669"/>
    <property type="project" value="UniProtKB-KW"/>
</dbReference>
<dbReference type="Pfam" id="PF00067">
    <property type="entry name" value="p450"/>
    <property type="match status" value="1"/>
</dbReference>
<comment type="cofactor">
    <cofactor evidence="1">
        <name>heme</name>
        <dbReference type="ChEBI" id="CHEBI:30413"/>
    </cofactor>
</comment>
<dbReference type="InterPro" id="IPR050364">
    <property type="entry name" value="Cytochrome_P450_fung"/>
</dbReference>
<keyword evidence="8" id="KW-1133">Transmembrane helix</keyword>
<comment type="caution">
    <text evidence="13">The sequence shown here is derived from an EMBL/GenBank/DDBJ whole genome shotgun (WGS) entry which is preliminary data.</text>
</comment>
<accession>A0AAW0G0Q1</accession>
<evidence type="ECO:0000256" key="5">
    <source>
        <dbReference type="ARBA" id="ARBA00022617"/>
    </source>
</evidence>
<dbReference type="GO" id="GO:0020037">
    <property type="term" value="F:heme binding"/>
    <property type="evidence" value="ECO:0007669"/>
    <property type="project" value="InterPro"/>
</dbReference>
<organism evidence="13 14">
    <name type="scientific">Cerrena zonata</name>
    <dbReference type="NCBI Taxonomy" id="2478898"/>
    <lineage>
        <taxon>Eukaryota</taxon>
        <taxon>Fungi</taxon>
        <taxon>Dikarya</taxon>
        <taxon>Basidiomycota</taxon>
        <taxon>Agaricomycotina</taxon>
        <taxon>Agaricomycetes</taxon>
        <taxon>Polyporales</taxon>
        <taxon>Cerrenaceae</taxon>
        <taxon>Cerrena</taxon>
    </lineage>
</organism>
<evidence type="ECO:0000256" key="8">
    <source>
        <dbReference type="ARBA" id="ARBA00022989"/>
    </source>
</evidence>
<keyword evidence="10" id="KW-0408">Iron</keyword>
<evidence type="ECO:0000256" key="4">
    <source>
        <dbReference type="ARBA" id="ARBA00010617"/>
    </source>
</evidence>
<name>A0AAW0G0Q1_9APHY</name>
<evidence type="ECO:0000313" key="14">
    <source>
        <dbReference type="Proteomes" id="UP001385951"/>
    </source>
</evidence>
<keyword evidence="12" id="KW-0472">Membrane</keyword>
<dbReference type="EMBL" id="JASBNA010000021">
    <property type="protein sequence ID" value="KAK7685274.1"/>
    <property type="molecule type" value="Genomic_DNA"/>
</dbReference>
<dbReference type="SUPFAM" id="SSF48264">
    <property type="entry name" value="Cytochrome P450"/>
    <property type="match status" value="1"/>
</dbReference>
<evidence type="ECO:0000256" key="6">
    <source>
        <dbReference type="ARBA" id="ARBA00022692"/>
    </source>
</evidence>
<dbReference type="GO" id="GO:0005506">
    <property type="term" value="F:iron ion binding"/>
    <property type="evidence" value="ECO:0007669"/>
    <property type="project" value="InterPro"/>
</dbReference>
<reference evidence="13 14" key="1">
    <citation type="submission" date="2022-09" db="EMBL/GenBank/DDBJ databases">
        <authorList>
            <person name="Palmer J.M."/>
        </authorList>
    </citation>
    <scope>NUCLEOTIDE SEQUENCE [LARGE SCALE GENOMIC DNA]</scope>
    <source>
        <strain evidence="13 14">DSM 7382</strain>
    </source>
</reference>
<dbReference type="AlphaFoldDB" id="A0AAW0G0Q1"/>
<keyword evidence="14" id="KW-1185">Reference proteome</keyword>
<protein>
    <recommendedName>
        <fullName evidence="15">Cytochrome P450</fullName>
    </recommendedName>
</protein>
<dbReference type="InterPro" id="IPR002401">
    <property type="entry name" value="Cyt_P450_E_grp-I"/>
</dbReference>
<keyword evidence="7" id="KW-0479">Metal-binding</keyword>
<evidence type="ECO:0000256" key="10">
    <source>
        <dbReference type="ARBA" id="ARBA00023004"/>
    </source>
</evidence>
<dbReference type="GO" id="GO:0016705">
    <property type="term" value="F:oxidoreductase activity, acting on paired donors, with incorporation or reduction of molecular oxygen"/>
    <property type="evidence" value="ECO:0007669"/>
    <property type="project" value="InterPro"/>
</dbReference>
<dbReference type="PANTHER" id="PTHR46300">
    <property type="entry name" value="P450, PUTATIVE (EUROFUNG)-RELATED-RELATED"/>
    <property type="match status" value="1"/>
</dbReference>
<evidence type="ECO:0000256" key="9">
    <source>
        <dbReference type="ARBA" id="ARBA00023002"/>
    </source>
</evidence>
<dbReference type="PANTHER" id="PTHR46300:SF7">
    <property type="entry name" value="P450, PUTATIVE (EUROFUNG)-RELATED"/>
    <property type="match status" value="1"/>
</dbReference>
<dbReference type="GO" id="GO:0016020">
    <property type="term" value="C:membrane"/>
    <property type="evidence" value="ECO:0007669"/>
    <property type="project" value="UniProtKB-SubCell"/>
</dbReference>
<keyword evidence="11" id="KW-0503">Monooxygenase</keyword>
<evidence type="ECO:0000256" key="7">
    <source>
        <dbReference type="ARBA" id="ARBA00022723"/>
    </source>
</evidence>
<gene>
    <name evidence="13" type="ORF">QCA50_011637</name>
</gene>
<evidence type="ECO:0000256" key="2">
    <source>
        <dbReference type="ARBA" id="ARBA00004167"/>
    </source>
</evidence>
<evidence type="ECO:0000256" key="12">
    <source>
        <dbReference type="ARBA" id="ARBA00023136"/>
    </source>
</evidence>
<keyword evidence="6" id="KW-0812">Transmembrane</keyword>
<evidence type="ECO:0000256" key="11">
    <source>
        <dbReference type="ARBA" id="ARBA00023033"/>
    </source>
</evidence>
<proteinExistence type="inferred from homology"/>
<keyword evidence="9" id="KW-0560">Oxidoreductase</keyword>
<comment type="pathway">
    <text evidence="3">Secondary metabolite biosynthesis.</text>
</comment>
<dbReference type="PRINTS" id="PR00463">
    <property type="entry name" value="EP450I"/>
</dbReference>
<evidence type="ECO:0000256" key="3">
    <source>
        <dbReference type="ARBA" id="ARBA00005179"/>
    </source>
</evidence>
<sequence>MVHSLYVLLSLLAGTYILYHKIKSARHRYPPSPPRHWLLGNLADLPRTIDREKLLSWRQNHGDITYLSALGKSLVILNTTDAIKELLDRRAKNYSDRPQTVVAGELMGLDQAIPSYNYTDRYRGLRKVVQQALNPTAVQKYQSIQLEAIKLALESIRKDPVHFKDHCQLAVSRMSIMVTYGIDMKEADSTYMAHFEDLSDTINETLIPGSFLVDLVPVLKYLPKWFPFTYFHEAGARGRKLLNQSADPPFEHVQRCMATGDVPPSFVADLLGDPEGLYKNMKHSPNVLLDVKYAASAMYFAGVETVSLSSFKIQPNESQFTIQVFWYHAHIPNAHVPPPGEAKESSD</sequence>
<evidence type="ECO:0000256" key="1">
    <source>
        <dbReference type="ARBA" id="ARBA00001971"/>
    </source>
</evidence>
<dbReference type="InterPro" id="IPR036396">
    <property type="entry name" value="Cyt_P450_sf"/>
</dbReference>